<dbReference type="PANTHER" id="PTHR46890">
    <property type="entry name" value="NON-LTR RETROLELEMENT REVERSE TRANSCRIPTASE-LIKE PROTEIN-RELATED"/>
    <property type="match status" value="1"/>
</dbReference>
<name>A0A438JSY2_VITVI</name>
<evidence type="ECO:0000313" key="1">
    <source>
        <dbReference type="EMBL" id="RVX12076.1"/>
    </source>
</evidence>
<dbReference type="PANTHER" id="PTHR46890:SF1">
    <property type="entry name" value="REVERSE TRANSCRIPTASE DOMAIN-CONTAINING PROTEIN"/>
    <property type="match status" value="1"/>
</dbReference>
<reference evidence="1 2" key="1">
    <citation type="journal article" date="2018" name="PLoS Genet.">
        <title>Population sequencing reveals clonal diversity and ancestral inbreeding in the grapevine cultivar Chardonnay.</title>
        <authorList>
            <person name="Roach M.J."/>
            <person name="Johnson D.L."/>
            <person name="Bohlmann J."/>
            <person name="van Vuuren H.J."/>
            <person name="Jones S.J."/>
            <person name="Pretorius I.S."/>
            <person name="Schmidt S.A."/>
            <person name="Borneman A.R."/>
        </authorList>
    </citation>
    <scope>NUCLEOTIDE SEQUENCE [LARGE SCALE GENOMIC DNA]</scope>
    <source>
        <strain evidence="2">cv. Chardonnay</strain>
        <tissue evidence="1">Leaf</tissue>
    </source>
</reference>
<comment type="caution">
    <text evidence="1">The sequence shown here is derived from an EMBL/GenBank/DDBJ whole genome shotgun (WGS) entry which is preliminary data.</text>
</comment>
<evidence type="ECO:0000313" key="2">
    <source>
        <dbReference type="Proteomes" id="UP000288805"/>
    </source>
</evidence>
<evidence type="ECO:0008006" key="3">
    <source>
        <dbReference type="Google" id="ProtNLM"/>
    </source>
</evidence>
<dbReference type="EMBL" id="QGNW01000028">
    <property type="protein sequence ID" value="RVX12076.1"/>
    <property type="molecule type" value="Genomic_DNA"/>
</dbReference>
<accession>A0A438JSY2</accession>
<proteinExistence type="predicted"/>
<dbReference type="InterPro" id="IPR052343">
    <property type="entry name" value="Retrotransposon-Effector_Assoc"/>
</dbReference>
<protein>
    <recommendedName>
        <fullName evidence="3">Reverse transcriptase domain-containing protein</fullName>
    </recommendedName>
</protein>
<organism evidence="1 2">
    <name type="scientific">Vitis vinifera</name>
    <name type="common">Grape</name>
    <dbReference type="NCBI Taxonomy" id="29760"/>
    <lineage>
        <taxon>Eukaryota</taxon>
        <taxon>Viridiplantae</taxon>
        <taxon>Streptophyta</taxon>
        <taxon>Embryophyta</taxon>
        <taxon>Tracheophyta</taxon>
        <taxon>Spermatophyta</taxon>
        <taxon>Magnoliopsida</taxon>
        <taxon>eudicotyledons</taxon>
        <taxon>Gunneridae</taxon>
        <taxon>Pentapetalae</taxon>
        <taxon>rosids</taxon>
        <taxon>Vitales</taxon>
        <taxon>Vitaceae</taxon>
        <taxon>Viteae</taxon>
        <taxon>Vitis</taxon>
    </lineage>
</organism>
<sequence>MVNPRTIRNLLTKVEINRVTLIANEEIKDGVCRAYHTLLLYMGLEIEHKGLHFKVLGEDRSKSLKVSFLEEEVFEALSSLSGDKAPSPNVLIASGAIDSRLKGTIPDLLLKMDIEKAYDHVDWDFLLRLWGLRQGDPISPYLFFFAIEAHSQFLFKAKSGSFISRFKVGRSSGKWMNVSHLLFVNNTLILYGTNSDQLRYLSWVFMWFEVVFGLIVNMDKSEVVLVREVEIVENVVSVLGCKVGKLPLPTWVCWKTLDCSIPKP</sequence>
<dbReference type="Proteomes" id="UP000288805">
    <property type="component" value="Unassembled WGS sequence"/>
</dbReference>
<gene>
    <name evidence="1" type="ORF">CK203_010502</name>
</gene>
<dbReference type="AlphaFoldDB" id="A0A438JSY2"/>